<organism evidence="1 2">
    <name type="scientific">Zingiber officinale</name>
    <name type="common">Ginger</name>
    <name type="synonym">Amomum zingiber</name>
    <dbReference type="NCBI Taxonomy" id="94328"/>
    <lineage>
        <taxon>Eukaryota</taxon>
        <taxon>Viridiplantae</taxon>
        <taxon>Streptophyta</taxon>
        <taxon>Embryophyta</taxon>
        <taxon>Tracheophyta</taxon>
        <taxon>Spermatophyta</taxon>
        <taxon>Magnoliopsida</taxon>
        <taxon>Liliopsida</taxon>
        <taxon>Zingiberales</taxon>
        <taxon>Zingiberaceae</taxon>
        <taxon>Zingiber</taxon>
    </lineage>
</organism>
<dbReference type="EMBL" id="JACMSC010000004">
    <property type="protein sequence ID" value="KAG6523388.1"/>
    <property type="molecule type" value="Genomic_DNA"/>
</dbReference>
<sequence>MPILTHEAPCVAFEIVQEYLIVNIERGTEEVLTVLDNAIEALKIAELLEVKTDNRLIHPSEYEMLDNVASPNALTVLTTLSKSELEDMLFLRTVLTGYGKLMERTNIGQTYGLMGYTKRIRNTLVGKSSICMCDQLQHEVSQKPIEVNHLIMTSVNLRSILDSNKLTGLNFLDWFQNLRIILKAEKLAYVLDQSLTTSLDADATANQLLAL</sequence>
<protein>
    <submittedName>
        <fullName evidence="1">Uncharacterized protein</fullName>
    </submittedName>
</protein>
<gene>
    <name evidence="1" type="ORF">ZIOFF_013245</name>
</gene>
<comment type="caution">
    <text evidence="1">The sequence shown here is derived from an EMBL/GenBank/DDBJ whole genome shotgun (WGS) entry which is preliminary data.</text>
</comment>
<reference evidence="1 2" key="1">
    <citation type="submission" date="2020-08" db="EMBL/GenBank/DDBJ databases">
        <title>Plant Genome Project.</title>
        <authorList>
            <person name="Zhang R.-G."/>
        </authorList>
    </citation>
    <scope>NUCLEOTIDE SEQUENCE [LARGE SCALE GENOMIC DNA]</scope>
    <source>
        <tissue evidence="1">Rhizome</tissue>
    </source>
</reference>
<accession>A0A8J5HBE4</accession>
<name>A0A8J5HBE4_ZINOF</name>
<keyword evidence="2" id="KW-1185">Reference proteome</keyword>
<proteinExistence type="predicted"/>
<dbReference type="Proteomes" id="UP000734854">
    <property type="component" value="Unassembled WGS sequence"/>
</dbReference>
<evidence type="ECO:0000313" key="1">
    <source>
        <dbReference type="EMBL" id="KAG6523388.1"/>
    </source>
</evidence>
<evidence type="ECO:0000313" key="2">
    <source>
        <dbReference type="Proteomes" id="UP000734854"/>
    </source>
</evidence>
<dbReference type="AlphaFoldDB" id="A0A8J5HBE4"/>